<keyword evidence="1" id="KW-0346">Stress response</keyword>
<gene>
    <name evidence="5" type="primary">GLX3</name>
    <name evidence="5" type="ORF">SNEC2469_LOCUS10505</name>
</gene>
<organism evidence="5 6">
    <name type="scientific">Symbiodinium necroappetens</name>
    <dbReference type="NCBI Taxonomy" id="1628268"/>
    <lineage>
        <taxon>Eukaryota</taxon>
        <taxon>Sar</taxon>
        <taxon>Alveolata</taxon>
        <taxon>Dinophyceae</taxon>
        <taxon>Suessiales</taxon>
        <taxon>Symbiodiniaceae</taxon>
        <taxon>Symbiodinium</taxon>
    </lineage>
</organism>
<evidence type="ECO:0000313" key="6">
    <source>
        <dbReference type="Proteomes" id="UP000601435"/>
    </source>
</evidence>
<evidence type="ECO:0000256" key="2">
    <source>
        <dbReference type="ARBA" id="ARBA00023239"/>
    </source>
</evidence>
<dbReference type="EMBL" id="CAJNJA010016742">
    <property type="protein sequence ID" value="CAE7387156.1"/>
    <property type="molecule type" value="Genomic_DNA"/>
</dbReference>
<keyword evidence="2" id="KW-0456">Lyase</keyword>
<dbReference type="OrthoDB" id="414583at2759"/>
<accession>A0A812QC28</accession>
<evidence type="ECO:0000256" key="3">
    <source>
        <dbReference type="ARBA" id="ARBA00038493"/>
    </source>
</evidence>
<dbReference type="GO" id="GO:0019243">
    <property type="term" value="P:methylglyoxal catabolic process to D-lactate via S-lactoyl-glutathione"/>
    <property type="evidence" value="ECO:0007669"/>
    <property type="project" value="TreeGrafter"/>
</dbReference>
<dbReference type="CDD" id="cd03141">
    <property type="entry name" value="GATase1_Hsp31_like"/>
    <property type="match status" value="1"/>
</dbReference>
<dbReference type="Pfam" id="PF01965">
    <property type="entry name" value="DJ-1_PfpI"/>
    <property type="match status" value="1"/>
</dbReference>
<dbReference type="InterPro" id="IPR050325">
    <property type="entry name" value="Prot/Nucl_acid_deglycase"/>
</dbReference>
<comment type="similarity">
    <text evidence="3">Belongs to the peptidase C56 family. HSP31-like subfamily.</text>
</comment>
<name>A0A812QC28_9DINO</name>
<dbReference type="InterPro" id="IPR029062">
    <property type="entry name" value="Class_I_gatase-like"/>
</dbReference>
<comment type="caution">
    <text evidence="5">The sequence shown here is derived from an EMBL/GenBank/DDBJ whole genome shotgun (WGS) entry which is preliminary data.</text>
</comment>
<dbReference type="GO" id="GO:0005737">
    <property type="term" value="C:cytoplasm"/>
    <property type="evidence" value="ECO:0007669"/>
    <property type="project" value="TreeGrafter"/>
</dbReference>
<protein>
    <submittedName>
        <fullName evidence="5">GLX3 protein</fullName>
    </submittedName>
</protein>
<reference evidence="5" key="1">
    <citation type="submission" date="2021-02" db="EMBL/GenBank/DDBJ databases">
        <authorList>
            <person name="Dougan E. K."/>
            <person name="Rhodes N."/>
            <person name="Thang M."/>
            <person name="Chan C."/>
        </authorList>
    </citation>
    <scope>NUCLEOTIDE SEQUENCE</scope>
</reference>
<dbReference type="Proteomes" id="UP000601435">
    <property type="component" value="Unassembled WGS sequence"/>
</dbReference>
<sequence length="234" mass="24607">MSKRALIVLTSHAKLGETDKPTGFYWEELAVPYWRLRDAGLTVDLASLAGGAAPADPGSEAEEGRPAAVQRFLDDADAMAQRQATLAIADVDPTAYDLIFLPGGHGTMWDFAQSARLGAVVAQAYEAGAVVGAVCHGPAGLVGARLSDGRPLVAGKRVNSFTDAEEEAVGLTKVVPFLLESRLRELGGLFEGNAENFQAHAVRDERLVTGQNPQSSERVASLLLQALAEGRAAA</sequence>
<dbReference type="InterPro" id="IPR002818">
    <property type="entry name" value="DJ-1/PfpI"/>
</dbReference>
<evidence type="ECO:0000256" key="1">
    <source>
        <dbReference type="ARBA" id="ARBA00023016"/>
    </source>
</evidence>
<feature type="domain" description="DJ-1/PfpI" evidence="4">
    <location>
        <begin position="27"/>
        <end position="224"/>
    </location>
</feature>
<dbReference type="Gene3D" id="3.40.50.880">
    <property type="match status" value="1"/>
</dbReference>
<evidence type="ECO:0000313" key="5">
    <source>
        <dbReference type="EMBL" id="CAE7387156.1"/>
    </source>
</evidence>
<proteinExistence type="inferred from homology"/>
<dbReference type="GO" id="GO:0019172">
    <property type="term" value="F:glyoxalase III activity"/>
    <property type="evidence" value="ECO:0007669"/>
    <property type="project" value="TreeGrafter"/>
</dbReference>
<evidence type="ECO:0000259" key="4">
    <source>
        <dbReference type="Pfam" id="PF01965"/>
    </source>
</evidence>
<dbReference type="PANTHER" id="PTHR48094:SF11">
    <property type="entry name" value="GLUTATHIONE-INDEPENDENT GLYOXALASE HSP31-RELATED"/>
    <property type="match status" value="1"/>
</dbReference>
<keyword evidence="6" id="KW-1185">Reference proteome</keyword>
<dbReference type="PANTHER" id="PTHR48094">
    <property type="entry name" value="PROTEIN/NUCLEIC ACID DEGLYCASE DJ-1-RELATED"/>
    <property type="match status" value="1"/>
</dbReference>
<dbReference type="SUPFAM" id="SSF52317">
    <property type="entry name" value="Class I glutamine amidotransferase-like"/>
    <property type="match status" value="1"/>
</dbReference>
<dbReference type="AlphaFoldDB" id="A0A812QC28"/>